<sequence>MIVVSDTSPITSLAAIGQLNLLQQIYGSIIIPEAVDREMTDVGYPVPGRAEVQTLSWIRTEPVKNKDLVSQFQTELDRGESEAIALAIELNANLLIIDENPGRKVATEFNLEFIGILGVLLTAKQEGLIEVIKPIMDNLIDRAGFRIS</sequence>
<evidence type="ECO:0000313" key="1">
    <source>
        <dbReference type="EMBL" id="OJJ22647.1"/>
    </source>
</evidence>
<dbReference type="STRING" id="1925591.BI308_19450"/>
<dbReference type="InterPro" id="IPR021799">
    <property type="entry name" value="PIN-like_prokaryotic"/>
</dbReference>
<evidence type="ECO:0000313" key="2">
    <source>
        <dbReference type="Proteomes" id="UP000183940"/>
    </source>
</evidence>
<dbReference type="PANTHER" id="PTHR39550">
    <property type="entry name" value="SLL0658 PROTEIN"/>
    <property type="match status" value="1"/>
</dbReference>
<dbReference type="AlphaFoldDB" id="A0A1L9QMI5"/>
<gene>
    <name evidence="1" type="ORF">BI308_19450</name>
</gene>
<name>A0A1L9QMI5_9CYAN</name>
<proteinExistence type="predicted"/>
<comment type="caution">
    <text evidence="1">The sequence shown here is derived from an EMBL/GenBank/DDBJ whole genome shotgun (WGS) entry which is preliminary data.</text>
</comment>
<reference evidence="1" key="1">
    <citation type="submission" date="2016-10" db="EMBL/GenBank/DDBJ databases">
        <title>CRISPR-Cas defence system in Roseofilum reptotaenium: evidence of a bacteriophage-cyanobacterium arms race in the coral black band disease.</title>
        <authorList>
            <person name="Buerger P."/>
            <person name="Wood-Charlson E.M."/>
            <person name="Weynberg K.D."/>
            <person name="Willis B."/>
            <person name="Van Oppen M.J."/>
        </authorList>
    </citation>
    <scope>NUCLEOTIDE SEQUENCE [LARGE SCALE GENOMIC DNA]</scope>
    <source>
        <strain evidence="1">AO1-A</strain>
    </source>
</reference>
<dbReference type="EMBL" id="MLAW01000042">
    <property type="protein sequence ID" value="OJJ22647.1"/>
    <property type="molecule type" value="Genomic_DNA"/>
</dbReference>
<protein>
    <submittedName>
        <fullName evidence="1">Nucleic acid-binding protein</fullName>
    </submittedName>
</protein>
<organism evidence="1 2">
    <name type="scientific">Roseofilum reptotaenium AO1-A</name>
    <dbReference type="NCBI Taxonomy" id="1925591"/>
    <lineage>
        <taxon>Bacteria</taxon>
        <taxon>Bacillati</taxon>
        <taxon>Cyanobacteriota</taxon>
        <taxon>Cyanophyceae</taxon>
        <taxon>Desertifilales</taxon>
        <taxon>Desertifilaceae</taxon>
        <taxon>Roseofilum</taxon>
    </lineage>
</organism>
<dbReference type="Proteomes" id="UP000183940">
    <property type="component" value="Unassembled WGS sequence"/>
</dbReference>
<dbReference type="Pfam" id="PF11848">
    <property type="entry name" value="DUF3368"/>
    <property type="match status" value="1"/>
</dbReference>
<dbReference type="PANTHER" id="PTHR39550:SF1">
    <property type="entry name" value="SLL0658 PROTEIN"/>
    <property type="match status" value="1"/>
</dbReference>
<keyword evidence="2" id="KW-1185">Reference proteome</keyword>
<accession>A0A1L9QMI5</accession>